<reference evidence="2" key="1">
    <citation type="submission" date="2021-01" db="UniProtKB">
        <authorList>
            <consortium name="EnsemblMetazoa"/>
        </authorList>
    </citation>
    <scope>IDENTIFICATION</scope>
</reference>
<evidence type="ECO:0000313" key="2">
    <source>
        <dbReference type="EnsemblMetazoa" id="XP_022645756"/>
    </source>
</evidence>
<keyword evidence="3" id="KW-1185">Reference proteome</keyword>
<dbReference type="InParanoid" id="A0A7M7J275"/>
<dbReference type="KEGG" id="vde:111243838"/>
<name>A0A7M7J275_VARDE</name>
<keyword evidence="1" id="KW-0732">Signal</keyword>
<dbReference type="EnsemblMetazoa" id="XM_022790022">
    <property type="protein sequence ID" value="XP_022645757"/>
    <property type="gene ID" value="LOC111243838"/>
</dbReference>
<feature type="chain" id="PRO_5036207219" evidence="1">
    <location>
        <begin position="26"/>
        <end position="252"/>
    </location>
</feature>
<sequence>MMNDLASFGAAILIILLYAADYGGAVVCDFQEYETCTNRFLERDFTYFEEVIKLYPRRRLRIDATEIAQFCSGFQELVQCIVIQYVNCNAPDAEKEKVIRAMVNVLKLWCNEEDRSIIQTALQHAHCYLGAEERCRSSNVTMFTWKEILRFERLLDRRHTCNALIEHGSCILREYNGQRCSSWLGRTALDKTIRSWGGTYCSSAPGPKRGCRTWTTFIYVLLTLCITMTTDLKFEVRCAPPSFIGRTVFFDR</sequence>
<evidence type="ECO:0000256" key="1">
    <source>
        <dbReference type="SAM" id="SignalP"/>
    </source>
</evidence>
<dbReference type="RefSeq" id="XP_022645756.1">
    <property type="nucleotide sequence ID" value="XM_022790021.1"/>
</dbReference>
<protein>
    <submittedName>
        <fullName evidence="2">Uncharacterized protein</fullName>
    </submittedName>
</protein>
<accession>A0A7M7J275</accession>
<dbReference type="EnsemblMetazoa" id="XM_022790021">
    <property type="protein sequence ID" value="XP_022645756"/>
    <property type="gene ID" value="LOC111243838"/>
</dbReference>
<dbReference type="OrthoDB" id="6509247at2759"/>
<dbReference type="Proteomes" id="UP000594260">
    <property type="component" value="Unplaced"/>
</dbReference>
<proteinExistence type="predicted"/>
<dbReference type="AlphaFoldDB" id="A0A7M7J275"/>
<feature type="signal peptide" evidence="1">
    <location>
        <begin position="1"/>
        <end position="25"/>
    </location>
</feature>
<dbReference type="GeneID" id="111243838"/>
<dbReference type="RefSeq" id="XP_022645757.1">
    <property type="nucleotide sequence ID" value="XM_022790022.1"/>
</dbReference>
<evidence type="ECO:0000313" key="3">
    <source>
        <dbReference type="Proteomes" id="UP000594260"/>
    </source>
</evidence>
<organism evidence="2 3">
    <name type="scientific">Varroa destructor</name>
    <name type="common">Honeybee mite</name>
    <dbReference type="NCBI Taxonomy" id="109461"/>
    <lineage>
        <taxon>Eukaryota</taxon>
        <taxon>Metazoa</taxon>
        <taxon>Ecdysozoa</taxon>
        <taxon>Arthropoda</taxon>
        <taxon>Chelicerata</taxon>
        <taxon>Arachnida</taxon>
        <taxon>Acari</taxon>
        <taxon>Parasitiformes</taxon>
        <taxon>Mesostigmata</taxon>
        <taxon>Gamasina</taxon>
        <taxon>Dermanyssoidea</taxon>
        <taxon>Varroidae</taxon>
        <taxon>Varroa</taxon>
    </lineage>
</organism>